<dbReference type="PANTHER" id="PTHR46696:SF1">
    <property type="entry name" value="CYTOCHROME P450 YJIB-RELATED"/>
    <property type="match status" value="1"/>
</dbReference>
<evidence type="ECO:0000313" key="2">
    <source>
        <dbReference type="EMBL" id="MBM7508792.1"/>
    </source>
</evidence>
<dbReference type="SUPFAM" id="SSF48264">
    <property type="entry name" value="Cytochrome P450"/>
    <property type="match status" value="1"/>
</dbReference>
<dbReference type="InterPro" id="IPR001128">
    <property type="entry name" value="Cyt_P450"/>
</dbReference>
<gene>
    <name evidence="2" type="ORF">JOE61_002606</name>
</gene>
<name>A0ABS2MC78_9ACTN</name>
<organism evidence="2 3">
    <name type="scientific">Nocardioides salarius</name>
    <dbReference type="NCBI Taxonomy" id="374513"/>
    <lineage>
        <taxon>Bacteria</taxon>
        <taxon>Bacillati</taxon>
        <taxon>Actinomycetota</taxon>
        <taxon>Actinomycetes</taxon>
        <taxon>Propionibacteriales</taxon>
        <taxon>Nocardioidaceae</taxon>
        <taxon>Nocardioides</taxon>
    </lineage>
</organism>
<dbReference type="Proteomes" id="UP000732378">
    <property type="component" value="Unassembled WGS sequence"/>
</dbReference>
<protein>
    <submittedName>
        <fullName evidence="2">Cytochrome P450</fullName>
    </submittedName>
</protein>
<dbReference type="EMBL" id="JAFBBZ010000001">
    <property type="protein sequence ID" value="MBM7508792.1"/>
    <property type="molecule type" value="Genomic_DNA"/>
</dbReference>
<sequence>MSARPTDEVPWLDLADPGFDTNGEQVHAARERSWWARTPYGAAVLRHQQGAALLRDRRFAQGNARWPAQNGIHSGLFHDWWGETLLSLEGEDHHRVRRLLLPAFRKRSIEAMRPSFTALAEELVDGFAGRGRVELVGELAEPYAARVICRLLGLDEDHWPQVAHWADDLGASFSTDVAAQVPRIEAALDGLSGYLADVVADRRSAPRDDFLTALVGAADAPPQGEAGLSDHELSVALVFLVFAGMETTRNQLTLAVRTLLRHPDQWRLLARRPDLGAACVEEVMRVDPTVTWVTREALEEVDLGDGLVVPPGGVVQVLSHAAGTDPVAAAGGGTGLDLEASARGERVPHTGFGAGIHHCLGHYVARVDMAVVLPVLAARMPDAECDGPGEWLPASGNTGAVSFPLRFTPT</sequence>
<dbReference type="PRINTS" id="PR00359">
    <property type="entry name" value="BP450"/>
</dbReference>
<dbReference type="InterPro" id="IPR017972">
    <property type="entry name" value="Cyt_P450_CS"/>
</dbReference>
<dbReference type="PRINTS" id="PR00385">
    <property type="entry name" value="P450"/>
</dbReference>
<keyword evidence="3" id="KW-1185">Reference proteome</keyword>
<proteinExistence type="inferred from homology"/>
<dbReference type="InterPro" id="IPR036396">
    <property type="entry name" value="Cyt_P450_sf"/>
</dbReference>
<reference evidence="2 3" key="1">
    <citation type="submission" date="2021-01" db="EMBL/GenBank/DDBJ databases">
        <title>Sequencing the genomes of 1000 actinobacteria strains.</title>
        <authorList>
            <person name="Klenk H.-P."/>
        </authorList>
    </citation>
    <scope>NUCLEOTIDE SEQUENCE [LARGE SCALE GENOMIC DNA]</scope>
    <source>
        <strain evidence="2 3">DSM 18239</strain>
    </source>
</reference>
<dbReference type="PANTHER" id="PTHR46696">
    <property type="entry name" value="P450, PUTATIVE (EUROFUNG)-RELATED"/>
    <property type="match status" value="1"/>
</dbReference>
<accession>A0ABS2MC78</accession>
<evidence type="ECO:0000313" key="3">
    <source>
        <dbReference type="Proteomes" id="UP000732378"/>
    </source>
</evidence>
<comment type="similarity">
    <text evidence="1">Belongs to the cytochrome P450 family.</text>
</comment>
<dbReference type="RefSeq" id="WP_193668044.1">
    <property type="nucleotide sequence ID" value="NZ_JACDTV010000004.1"/>
</dbReference>
<dbReference type="PROSITE" id="PS00086">
    <property type="entry name" value="CYTOCHROME_P450"/>
    <property type="match status" value="1"/>
</dbReference>
<evidence type="ECO:0000256" key="1">
    <source>
        <dbReference type="ARBA" id="ARBA00010617"/>
    </source>
</evidence>
<comment type="caution">
    <text evidence="2">The sequence shown here is derived from an EMBL/GenBank/DDBJ whole genome shotgun (WGS) entry which is preliminary data.</text>
</comment>
<dbReference type="Gene3D" id="1.10.630.10">
    <property type="entry name" value="Cytochrome P450"/>
    <property type="match status" value="1"/>
</dbReference>
<dbReference type="InterPro" id="IPR002397">
    <property type="entry name" value="Cyt_P450_B"/>
</dbReference>